<keyword evidence="2" id="KW-1133">Transmembrane helix</keyword>
<feature type="transmembrane region" description="Helical" evidence="2">
    <location>
        <begin position="78"/>
        <end position="101"/>
    </location>
</feature>
<dbReference type="STRING" id="408657.SAMN04487995_0113"/>
<protein>
    <recommendedName>
        <fullName evidence="5">Membrane transport protein</fullName>
    </recommendedName>
</protein>
<feature type="transmembrane region" description="Helical" evidence="2">
    <location>
        <begin position="171"/>
        <end position="191"/>
    </location>
</feature>
<dbReference type="AlphaFoldDB" id="A0A1H6QED6"/>
<feature type="transmembrane region" description="Helical" evidence="2">
    <location>
        <begin position="239"/>
        <end position="260"/>
    </location>
</feature>
<gene>
    <name evidence="3" type="ORF">SAMN04487995_0113</name>
</gene>
<dbReference type="Proteomes" id="UP000199532">
    <property type="component" value="Unassembled WGS sequence"/>
</dbReference>
<sequence length="290" mass="32116">MAFIPVGYFVKKWINVKPEYVSGPLIKVLLPLLVFFNVLDAEAEKLYILPVFTFLLALAMIPAANLAHKKFAKNSNPLLLRSSFSFFNIAFFGIPTVTALYGQEKVSALICIYLGSALYGDTIGYYQVAKTKHSPKEALAEVLKIPFLYVLIAAVISKIFDAKTPDFIEPILKVISFIVSSAGMLIVGFQLSDVKFRNLKLGYFGKILGFRTLAAVLILGVLMTAEYFIFQILDDTDYKMLFLVSLFPVAANVTVFASFLKTEEEQSSLLVFLSALLSLVLVSIAALFLN</sequence>
<evidence type="ECO:0000313" key="4">
    <source>
        <dbReference type="Proteomes" id="UP000199532"/>
    </source>
</evidence>
<proteinExistence type="predicted"/>
<evidence type="ECO:0000256" key="1">
    <source>
        <dbReference type="ARBA" id="ARBA00022448"/>
    </source>
</evidence>
<dbReference type="PANTHER" id="PTHR36838:SF1">
    <property type="entry name" value="SLR1864 PROTEIN"/>
    <property type="match status" value="1"/>
</dbReference>
<feature type="transmembrane region" description="Helical" evidence="2">
    <location>
        <begin position="20"/>
        <end position="39"/>
    </location>
</feature>
<feature type="transmembrane region" description="Helical" evidence="2">
    <location>
        <begin position="212"/>
        <end position="233"/>
    </location>
</feature>
<dbReference type="EMBL" id="FNXY01000001">
    <property type="protein sequence ID" value="SEI37362.1"/>
    <property type="molecule type" value="Genomic_DNA"/>
</dbReference>
<name>A0A1H6QED6_9BACT</name>
<evidence type="ECO:0008006" key="5">
    <source>
        <dbReference type="Google" id="ProtNLM"/>
    </source>
</evidence>
<reference evidence="3 4" key="1">
    <citation type="submission" date="2016-10" db="EMBL/GenBank/DDBJ databases">
        <authorList>
            <person name="de Groot N.N."/>
        </authorList>
    </citation>
    <scope>NUCLEOTIDE SEQUENCE [LARGE SCALE GENOMIC DNA]</scope>
    <source>
        <strain evidence="3 4">DSM 19938</strain>
    </source>
</reference>
<keyword evidence="2" id="KW-0812">Transmembrane</keyword>
<feature type="transmembrane region" description="Helical" evidence="2">
    <location>
        <begin position="45"/>
        <end position="66"/>
    </location>
</feature>
<feature type="transmembrane region" description="Helical" evidence="2">
    <location>
        <begin position="138"/>
        <end position="159"/>
    </location>
</feature>
<keyword evidence="2" id="KW-0472">Membrane</keyword>
<accession>A0A1H6QED6</accession>
<feature type="transmembrane region" description="Helical" evidence="2">
    <location>
        <begin position="269"/>
        <end position="289"/>
    </location>
</feature>
<feature type="transmembrane region" description="Helical" evidence="2">
    <location>
        <begin position="107"/>
        <end position="126"/>
    </location>
</feature>
<dbReference type="PANTHER" id="PTHR36838">
    <property type="entry name" value="AUXIN EFFLUX CARRIER FAMILY PROTEIN"/>
    <property type="match status" value="1"/>
</dbReference>
<keyword evidence="4" id="KW-1185">Reference proteome</keyword>
<keyword evidence="1" id="KW-0813">Transport</keyword>
<evidence type="ECO:0000313" key="3">
    <source>
        <dbReference type="EMBL" id="SEI37362.1"/>
    </source>
</evidence>
<organism evidence="3 4">
    <name type="scientific">Dyadobacter koreensis</name>
    <dbReference type="NCBI Taxonomy" id="408657"/>
    <lineage>
        <taxon>Bacteria</taxon>
        <taxon>Pseudomonadati</taxon>
        <taxon>Bacteroidota</taxon>
        <taxon>Cytophagia</taxon>
        <taxon>Cytophagales</taxon>
        <taxon>Spirosomataceae</taxon>
        <taxon>Dyadobacter</taxon>
    </lineage>
</organism>
<evidence type="ECO:0000256" key="2">
    <source>
        <dbReference type="SAM" id="Phobius"/>
    </source>
</evidence>